<reference evidence="7" key="1">
    <citation type="journal article" date="2013" name="Nature">
        <title>Pan genome of the phytoplankton Emiliania underpins its global distribution.</title>
        <authorList>
            <person name="Read B.A."/>
            <person name="Kegel J."/>
            <person name="Klute M.J."/>
            <person name="Kuo A."/>
            <person name="Lefebvre S.C."/>
            <person name="Maumus F."/>
            <person name="Mayer C."/>
            <person name="Miller J."/>
            <person name="Monier A."/>
            <person name="Salamov A."/>
            <person name="Young J."/>
            <person name="Aguilar M."/>
            <person name="Claverie J.M."/>
            <person name="Frickenhaus S."/>
            <person name="Gonzalez K."/>
            <person name="Herman E.K."/>
            <person name="Lin Y.C."/>
            <person name="Napier J."/>
            <person name="Ogata H."/>
            <person name="Sarno A.F."/>
            <person name="Shmutz J."/>
            <person name="Schroeder D."/>
            <person name="de Vargas C."/>
            <person name="Verret F."/>
            <person name="von Dassow P."/>
            <person name="Valentin K."/>
            <person name="Van de Peer Y."/>
            <person name="Wheeler G."/>
            <person name="Dacks J.B."/>
            <person name="Delwiche C.F."/>
            <person name="Dyhrman S.T."/>
            <person name="Glockner G."/>
            <person name="John U."/>
            <person name="Richards T."/>
            <person name="Worden A.Z."/>
            <person name="Zhang X."/>
            <person name="Grigoriev I.V."/>
            <person name="Allen A.E."/>
            <person name="Bidle K."/>
            <person name="Borodovsky M."/>
            <person name="Bowler C."/>
            <person name="Brownlee C."/>
            <person name="Cock J.M."/>
            <person name="Elias M."/>
            <person name="Gladyshev V.N."/>
            <person name="Groth M."/>
            <person name="Guda C."/>
            <person name="Hadaegh A."/>
            <person name="Iglesias-Rodriguez M.D."/>
            <person name="Jenkins J."/>
            <person name="Jones B.M."/>
            <person name="Lawson T."/>
            <person name="Leese F."/>
            <person name="Lindquist E."/>
            <person name="Lobanov A."/>
            <person name="Lomsadze A."/>
            <person name="Malik S.B."/>
            <person name="Marsh M.E."/>
            <person name="Mackinder L."/>
            <person name="Mock T."/>
            <person name="Mueller-Roeber B."/>
            <person name="Pagarete A."/>
            <person name="Parker M."/>
            <person name="Probert I."/>
            <person name="Quesneville H."/>
            <person name="Raines C."/>
            <person name="Rensing S.A."/>
            <person name="Riano-Pachon D.M."/>
            <person name="Richier S."/>
            <person name="Rokitta S."/>
            <person name="Shiraiwa Y."/>
            <person name="Soanes D.M."/>
            <person name="van der Giezen M."/>
            <person name="Wahlund T.M."/>
            <person name="Williams B."/>
            <person name="Wilson W."/>
            <person name="Wolfe G."/>
            <person name="Wurch L.L."/>
        </authorList>
    </citation>
    <scope>NUCLEOTIDE SEQUENCE</scope>
</reference>
<keyword evidence="3 5" id="KW-1133">Transmembrane helix</keyword>
<keyword evidence="2 5" id="KW-0812">Transmembrane</keyword>
<evidence type="ECO:0000256" key="1">
    <source>
        <dbReference type="ARBA" id="ARBA00004141"/>
    </source>
</evidence>
<dbReference type="PANTHER" id="PTHR23291:SF50">
    <property type="entry name" value="PROTEIN LIFEGUARD 4"/>
    <property type="match status" value="1"/>
</dbReference>
<dbReference type="PaxDb" id="2903-EOD26407"/>
<dbReference type="GO" id="GO:0016020">
    <property type="term" value="C:membrane"/>
    <property type="evidence" value="ECO:0007669"/>
    <property type="project" value="UniProtKB-SubCell"/>
</dbReference>
<evidence type="ECO:0000256" key="4">
    <source>
        <dbReference type="ARBA" id="ARBA00023136"/>
    </source>
</evidence>
<keyword evidence="4 5" id="KW-0472">Membrane</keyword>
<reference evidence="6" key="2">
    <citation type="submission" date="2024-10" db="UniProtKB">
        <authorList>
            <consortium name="EnsemblProtists"/>
        </authorList>
    </citation>
    <scope>IDENTIFICATION</scope>
</reference>
<keyword evidence="7" id="KW-1185">Reference proteome</keyword>
<feature type="transmembrane region" description="Helical" evidence="5">
    <location>
        <begin position="248"/>
        <end position="265"/>
    </location>
</feature>
<comment type="caution">
    <text evidence="5">Lacks conserved residue(s) required for the propagation of feature annotation.</text>
</comment>
<evidence type="ECO:0000256" key="5">
    <source>
        <dbReference type="RuleBase" id="RU004379"/>
    </source>
</evidence>
<evidence type="ECO:0000256" key="3">
    <source>
        <dbReference type="ARBA" id="ARBA00022989"/>
    </source>
</evidence>
<dbReference type="RefSeq" id="XP_005778836.1">
    <property type="nucleotide sequence ID" value="XM_005778779.1"/>
</dbReference>
<dbReference type="Pfam" id="PF01027">
    <property type="entry name" value="Bax1-I"/>
    <property type="match status" value="1"/>
</dbReference>
<dbReference type="EnsemblProtists" id="EOD26407">
    <property type="protein sequence ID" value="EOD26407"/>
    <property type="gene ID" value="EMIHUDRAFT_353880"/>
</dbReference>
<dbReference type="PANTHER" id="PTHR23291">
    <property type="entry name" value="BAX INHIBITOR-RELATED"/>
    <property type="match status" value="1"/>
</dbReference>
<accession>A0A0D3JSC2</accession>
<feature type="transmembrane region" description="Helical" evidence="5">
    <location>
        <begin position="190"/>
        <end position="211"/>
    </location>
</feature>
<feature type="transmembrane region" description="Helical" evidence="5">
    <location>
        <begin position="99"/>
        <end position="123"/>
    </location>
</feature>
<evidence type="ECO:0000256" key="2">
    <source>
        <dbReference type="ARBA" id="ARBA00022692"/>
    </source>
</evidence>
<feature type="transmembrane region" description="Helical" evidence="5">
    <location>
        <begin position="135"/>
        <end position="151"/>
    </location>
</feature>
<dbReference type="HOGENOM" id="CLU_058671_0_2_1"/>
<evidence type="ECO:0000313" key="6">
    <source>
        <dbReference type="EnsemblProtists" id="EOD26407"/>
    </source>
</evidence>
<name>A0A0D3JSC2_EMIH1</name>
<dbReference type="AlphaFoldDB" id="A0A0D3JSC2"/>
<evidence type="ECO:0008006" key="8">
    <source>
        <dbReference type="Google" id="ProtNLM"/>
    </source>
</evidence>
<feature type="transmembrane region" description="Helical" evidence="5">
    <location>
        <begin position="286"/>
        <end position="303"/>
    </location>
</feature>
<dbReference type="Proteomes" id="UP000013827">
    <property type="component" value="Unassembled WGS sequence"/>
</dbReference>
<feature type="transmembrane region" description="Helical" evidence="5">
    <location>
        <begin position="223"/>
        <end position="242"/>
    </location>
</feature>
<proteinExistence type="inferred from homology"/>
<protein>
    <recommendedName>
        <fullName evidence="8">Transmembrane BAX inhibitor motif-containing protein 4</fullName>
    </recommendedName>
</protein>
<dbReference type="GeneID" id="17271953"/>
<dbReference type="OMA" id="NQWESTS"/>
<organism evidence="6 7">
    <name type="scientific">Emiliania huxleyi (strain CCMP1516)</name>
    <dbReference type="NCBI Taxonomy" id="280463"/>
    <lineage>
        <taxon>Eukaryota</taxon>
        <taxon>Haptista</taxon>
        <taxon>Haptophyta</taxon>
        <taxon>Prymnesiophyceae</taxon>
        <taxon>Isochrysidales</taxon>
        <taxon>Noelaerhabdaceae</taxon>
        <taxon>Emiliania</taxon>
    </lineage>
</organism>
<evidence type="ECO:0000313" key="7">
    <source>
        <dbReference type="Proteomes" id="UP000013827"/>
    </source>
</evidence>
<dbReference type="eggNOG" id="KOG2322">
    <property type="taxonomic scope" value="Eukaryota"/>
</dbReference>
<comment type="similarity">
    <text evidence="5">Belongs to the BI1 family.</text>
</comment>
<dbReference type="InterPro" id="IPR006214">
    <property type="entry name" value="Bax_inhibitor_1-related"/>
</dbReference>
<feature type="transmembrane region" description="Helical" evidence="5">
    <location>
        <begin position="163"/>
        <end position="184"/>
    </location>
</feature>
<dbReference type="KEGG" id="ehx:EMIHUDRAFT_353880"/>
<sequence length="308" mass="34110">MDDSFRRLQEAAAAGAGSLGAGSGSNDQTMEYMLLATAACYLGVFALLGVCAFTSRRERQPPELPLRAPQFQDSGEQPFNKTPVADLDMVWRKAFLRKVYAILGVQLLTTTALVATMMMKGGADLITWVQSEGRWTMWTAMIGSFVSLFGLQCVRHRTPHNMLVLGAFTLCESWMIGTICSMYYANGMGILVLEALALTSIIFAGLTVFTMQSKIDFSVMGPALFVSLLALIVWGLFARFFFASVVASQVYALCGVVLFSLFIVYDTHMVLKQYSYDEYIMGAIQLYLDIINLFLFILELLGIKPRDD</sequence>
<comment type="subcellular location">
    <subcellularLocation>
        <location evidence="1">Membrane</location>
        <topology evidence="1">Multi-pass membrane protein</topology>
    </subcellularLocation>
</comment>
<feature type="transmembrane region" description="Helical" evidence="5">
    <location>
        <begin position="32"/>
        <end position="53"/>
    </location>
</feature>